<comment type="subcellular location">
    <subcellularLocation>
        <location evidence="1">Membrane</location>
    </subcellularLocation>
</comment>
<organism evidence="8 9">
    <name type="scientific">Adineta steineri</name>
    <dbReference type="NCBI Taxonomy" id="433720"/>
    <lineage>
        <taxon>Eukaryota</taxon>
        <taxon>Metazoa</taxon>
        <taxon>Spiralia</taxon>
        <taxon>Gnathifera</taxon>
        <taxon>Rotifera</taxon>
        <taxon>Eurotatoria</taxon>
        <taxon>Bdelloidea</taxon>
        <taxon>Adinetida</taxon>
        <taxon>Adinetidae</taxon>
        <taxon>Adineta</taxon>
    </lineage>
</organism>
<dbReference type="Proteomes" id="UP000663891">
    <property type="component" value="Unassembled WGS sequence"/>
</dbReference>
<feature type="transmembrane region" description="Helical" evidence="5">
    <location>
        <begin position="172"/>
        <end position="199"/>
    </location>
</feature>
<feature type="transmembrane region" description="Helical" evidence="5">
    <location>
        <begin position="260"/>
        <end position="278"/>
    </location>
</feature>
<reference evidence="8" key="1">
    <citation type="submission" date="2021-02" db="EMBL/GenBank/DDBJ databases">
        <authorList>
            <person name="Nowell W R."/>
        </authorList>
    </citation>
    <scope>NUCLEOTIDE SEQUENCE</scope>
</reference>
<feature type="domain" description="G-protein coupled receptors family 1 profile" evidence="6">
    <location>
        <begin position="23"/>
        <end position="286"/>
    </location>
</feature>
<keyword evidence="3 5" id="KW-1133">Transmembrane helix</keyword>
<name>A0A819L615_9BILA</name>
<proteinExistence type="predicted"/>
<dbReference type="GO" id="GO:0016020">
    <property type="term" value="C:membrane"/>
    <property type="evidence" value="ECO:0007669"/>
    <property type="project" value="UniProtKB-SubCell"/>
</dbReference>
<dbReference type="EMBL" id="CAJNON010000156">
    <property type="protein sequence ID" value="CAF1045964.1"/>
    <property type="molecule type" value="Genomic_DNA"/>
</dbReference>
<feature type="transmembrane region" description="Helical" evidence="5">
    <location>
        <begin position="48"/>
        <end position="68"/>
    </location>
</feature>
<dbReference type="EMBL" id="CAJOAY010002530">
    <property type="protein sequence ID" value="CAF3959739.1"/>
    <property type="molecule type" value="Genomic_DNA"/>
</dbReference>
<evidence type="ECO:0000256" key="2">
    <source>
        <dbReference type="ARBA" id="ARBA00022692"/>
    </source>
</evidence>
<evidence type="ECO:0000313" key="8">
    <source>
        <dbReference type="EMBL" id="CAF3959739.1"/>
    </source>
</evidence>
<feature type="transmembrane region" description="Helical" evidence="5">
    <location>
        <begin position="127"/>
        <end position="152"/>
    </location>
</feature>
<evidence type="ECO:0000313" key="7">
    <source>
        <dbReference type="EMBL" id="CAF1045964.1"/>
    </source>
</evidence>
<feature type="transmembrane region" description="Helical" evidence="5">
    <location>
        <begin position="18"/>
        <end position="36"/>
    </location>
</feature>
<protein>
    <recommendedName>
        <fullName evidence="6">G-protein coupled receptors family 1 profile domain-containing protein</fullName>
    </recommendedName>
</protein>
<accession>A0A819L615</accession>
<gene>
    <name evidence="8" type="ORF">OKA104_LOCUS27461</name>
    <name evidence="7" type="ORF">VCS650_LOCUS17132</name>
</gene>
<dbReference type="PROSITE" id="PS50262">
    <property type="entry name" value="G_PROTEIN_RECEP_F1_2"/>
    <property type="match status" value="1"/>
</dbReference>
<sequence length="308" mass="36699">MFNQTGFVLNIVTLSIDVFAYFYSLFILICLIYNIYSKRIKQEDKITIVYCINIDLVILIYTGITIYFNIETLLGDLYGYNFNSSWCMFLGYFSPVILATLYWSFVDQAFFRLCRIVYSTKRFFQHLYLYLSIFPIQFILICLLTSPIYFWHDVEYLTTEYYCYVPYINFRSIIWLAFICYGIPIIFLALMYLHITIFLRRQTNNQRLLIKQRQDRDLCVIRRIVITICLLLALGIPAIILLIMLFITGEEYPLLMRIEWFFVSLSMFGLTLFASVFTPQLKNIIFKIFQHNRISIRDEGVPGLIPMR</sequence>
<dbReference type="Gene3D" id="1.20.1070.10">
    <property type="entry name" value="Rhodopsin 7-helix transmembrane proteins"/>
    <property type="match status" value="1"/>
</dbReference>
<keyword evidence="2 5" id="KW-0812">Transmembrane</keyword>
<dbReference type="InterPro" id="IPR017452">
    <property type="entry name" value="GPCR_Rhodpsn_7TM"/>
</dbReference>
<dbReference type="SUPFAM" id="SSF81321">
    <property type="entry name" value="Family A G protein-coupled receptor-like"/>
    <property type="match status" value="1"/>
</dbReference>
<evidence type="ECO:0000256" key="1">
    <source>
        <dbReference type="ARBA" id="ARBA00004370"/>
    </source>
</evidence>
<dbReference type="Proteomes" id="UP000663881">
    <property type="component" value="Unassembled WGS sequence"/>
</dbReference>
<comment type="caution">
    <text evidence="8">The sequence shown here is derived from an EMBL/GenBank/DDBJ whole genome shotgun (WGS) entry which is preliminary data.</text>
</comment>
<keyword evidence="4 5" id="KW-0472">Membrane</keyword>
<evidence type="ECO:0000256" key="4">
    <source>
        <dbReference type="ARBA" id="ARBA00023136"/>
    </source>
</evidence>
<evidence type="ECO:0000259" key="6">
    <source>
        <dbReference type="PROSITE" id="PS50262"/>
    </source>
</evidence>
<evidence type="ECO:0000256" key="5">
    <source>
        <dbReference type="SAM" id="Phobius"/>
    </source>
</evidence>
<feature type="transmembrane region" description="Helical" evidence="5">
    <location>
        <begin position="220"/>
        <end position="248"/>
    </location>
</feature>
<dbReference type="AlphaFoldDB" id="A0A819L615"/>
<feature type="transmembrane region" description="Helical" evidence="5">
    <location>
        <begin position="88"/>
        <end position="106"/>
    </location>
</feature>
<evidence type="ECO:0000313" key="9">
    <source>
        <dbReference type="Proteomes" id="UP000663881"/>
    </source>
</evidence>
<dbReference type="CDD" id="cd00637">
    <property type="entry name" value="7tm_classA_rhodopsin-like"/>
    <property type="match status" value="1"/>
</dbReference>
<evidence type="ECO:0000256" key="3">
    <source>
        <dbReference type="ARBA" id="ARBA00022989"/>
    </source>
</evidence>
<dbReference type="OrthoDB" id="10011743at2759"/>